<dbReference type="EMBL" id="CM000619">
    <property type="protein sequence ID" value="EEC45522.1"/>
    <property type="molecule type" value="Genomic_DNA"/>
</dbReference>
<dbReference type="RefSeq" id="XP_002182786.1">
    <property type="nucleotide sequence ID" value="XM_002182750.1"/>
</dbReference>
<dbReference type="PANTHER" id="PTHR47032:SF1">
    <property type="entry name" value="UDP-D-XYLOSE:L-FUCOSE ALPHA-1,3-D-XYLOSYLTRANSFERASE-RELATED"/>
    <property type="match status" value="1"/>
</dbReference>
<dbReference type="InterPro" id="IPR005069">
    <property type="entry name" value="Nucl-diP-sugar_transferase"/>
</dbReference>
<proteinExistence type="predicted"/>
<dbReference type="GO" id="GO:0016757">
    <property type="term" value="F:glycosyltransferase activity"/>
    <property type="evidence" value="ECO:0007669"/>
    <property type="project" value="TreeGrafter"/>
</dbReference>
<dbReference type="InterPro" id="IPR052636">
    <property type="entry name" value="UDP-D-xylose:L-fucose_XylT"/>
</dbReference>
<evidence type="ECO:0000313" key="3">
    <source>
        <dbReference type="EMBL" id="EEC45522.1"/>
    </source>
</evidence>
<name>B7G6T4_PHATC</name>
<dbReference type="HOGENOM" id="CLU_516291_0_0_1"/>
<feature type="transmembrane region" description="Helical" evidence="1">
    <location>
        <begin position="33"/>
        <end position="54"/>
    </location>
</feature>
<dbReference type="PaxDb" id="2850-Phatr48343"/>
<dbReference type="PANTHER" id="PTHR47032">
    <property type="entry name" value="UDP-D-XYLOSE:L-FUCOSE ALPHA-1,3-D-XYLOSYLTRANSFERASE-RELATED"/>
    <property type="match status" value="1"/>
</dbReference>
<dbReference type="InParanoid" id="B7G6T4"/>
<accession>B7G6T4</accession>
<dbReference type="KEGG" id="pti:PHATRDRAFT_48343"/>
<sequence>MRNRKRPLPWSEATQTALSPWCRSNIVGSATTSAFSVGLAVGVALGLALGQVLLQGNLSISQCSSYPVESSASSSFATNIPPSMERIVAGMSRMSRDSFLGTFDVGMGNYGSTDGNSQVLLLHTSQASLPRQTLNGKVAPLLSVKDATAKCSIVKVIMTNASPGKESLGDCVAIVGSWESNHVHKFAPHKGTNHNTDGSTQPRTWQYTSGRRFPPPSVNTTRTSLWELQTYLDAYPAAVERLRPLAQAAALGRDGRVAPLLVMVTNFGQAQLLVNFVCSARARGLDISRLLLFATDRETSKLAESLGIPVFLDEAIFGAIPSGAAKGYEDANYGRIMMCKVYVAHLISVLGYDFLFQDVDIVWYRNPPLDKFRNSNYDMIFQHDGHYLQERFQPMMANSGFYFVRANARTKYFFALFIRMGDLVLQQQSHQAALSTLLNEQMSLRGLRVKVLLEDELLYLSGYHMEKEPEKWSRALQASPKPYLLHANWLDGNQKRPMLNETRNWFLTTICSDRLSQGATDASECCTP</sequence>
<evidence type="ECO:0000313" key="4">
    <source>
        <dbReference type="Proteomes" id="UP000000759"/>
    </source>
</evidence>
<protein>
    <recommendedName>
        <fullName evidence="2">Nucleotide-diphospho-sugar transferase domain-containing protein</fullName>
    </recommendedName>
</protein>
<organism evidence="3 4">
    <name type="scientific">Phaeodactylum tricornutum (strain CCAP 1055/1)</name>
    <dbReference type="NCBI Taxonomy" id="556484"/>
    <lineage>
        <taxon>Eukaryota</taxon>
        <taxon>Sar</taxon>
        <taxon>Stramenopiles</taxon>
        <taxon>Ochrophyta</taxon>
        <taxon>Bacillariophyta</taxon>
        <taxon>Bacillariophyceae</taxon>
        <taxon>Bacillariophycidae</taxon>
        <taxon>Naviculales</taxon>
        <taxon>Phaeodactylaceae</taxon>
        <taxon>Phaeodactylum</taxon>
    </lineage>
</organism>
<keyword evidence="1" id="KW-0812">Transmembrane</keyword>
<dbReference type="OrthoDB" id="540503at2759"/>
<dbReference type="GO" id="GO:0005794">
    <property type="term" value="C:Golgi apparatus"/>
    <property type="evidence" value="ECO:0007669"/>
    <property type="project" value="TreeGrafter"/>
</dbReference>
<evidence type="ECO:0000259" key="2">
    <source>
        <dbReference type="Pfam" id="PF03407"/>
    </source>
</evidence>
<dbReference type="eggNOG" id="ENOG502R34C">
    <property type="taxonomic scope" value="Eukaryota"/>
</dbReference>
<feature type="domain" description="Nucleotide-diphospho-sugar transferase" evidence="2">
    <location>
        <begin position="287"/>
        <end position="495"/>
    </location>
</feature>
<keyword evidence="1" id="KW-1133">Transmembrane helix</keyword>
<dbReference type="Proteomes" id="UP000000759">
    <property type="component" value="Chromosome 17"/>
</dbReference>
<reference evidence="3 4" key="1">
    <citation type="journal article" date="2008" name="Nature">
        <title>The Phaeodactylum genome reveals the evolutionary history of diatom genomes.</title>
        <authorList>
            <person name="Bowler C."/>
            <person name="Allen A.E."/>
            <person name="Badger J.H."/>
            <person name="Grimwood J."/>
            <person name="Jabbari K."/>
            <person name="Kuo A."/>
            <person name="Maheswari U."/>
            <person name="Martens C."/>
            <person name="Maumus F."/>
            <person name="Otillar R.P."/>
            <person name="Rayko E."/>
            <person name="Salamov A."/>
            <person name="Vandepoele K."/>
            <person name="Beszteri B."/>
            <person name="Gruber A."/>
            <person name="Heijde M."/>
            <person name="Katinka M."/>
            <person name="Mock T."/>
            <person name="Valentin K."/>
            <person name="Verret F."/>
            <person name="Berges J.A."/>
            <person name="Brownlee C."/>
            <person name="Cadoret J.P."/>
            <person name="Chiovitti A."/>
            <person name="Choi C.J."/>
            <person name="Coesel S."/>
            <person name="De Martino A."/>
            <person name="Detter J.C."/>
            <person name="Durkin C."/>
            <person name="Falciatore A."/>
            <person name="Fournet J."/>
            <person name="Haruta M."/>
            <person name="Huysman M.J."/>
            <person name="Jenkins B.D."/>
            <person name="Jiroutova K."/>
            <person name="Jorgensen R.E."/>
            <person name="Joubert Y."/>
            <person name="Kaplan A."/>
            <person name="Kroger N."/>
            <person name="Kroth P.G."/>
            <person name="La Roche J."/>
            <person name="Lindquist E."/>
            <person name="Lommer M."/>
            <person name="Martin-Jezequel V."/>
            <person name="Lopez P.J."/>
            <person name="Lucas S."/>
            <person name="Mangogna M."/>
            <person name="McGinnis K."/>
            <person name="Medlin L.K."/>
            <person name="Montsant A."/>
            <person name="Oudot-Le Secq M.P."/>
            <person name="Napoli C."/>
            <person name="Obornik M."/>
            <person name="Parker M.S."/>
            <person name="Petit J.L."/>
            <person name="Porcel B.M."/>
            <person name="Poulsen N."/>
            <person name="Robison M."/>
            <person name="Rychlewski L."/>
            <person name="Rynearson T.A."/>
            <person name="Schmutz J."/>
            <person name="Shapiro H."/>
            <person name="Siaut M."/>
            <person name="Stanley M."/>
            <person name="Sussman M.R."/>
            <person name="Taylor A.R."/>
            <person name="Vardi A."/>
            <person name="von Dassow P."/>
            <person name="Vyverman W."/>
            <person name="Willis A."/>
            <person name="Wyrwicz L.S."/>
            <person name="Rokhsar D.S."/>
            <person name="Weissenbach J."/>
            <person name="Armbrust E.V."/>
            <person name="Green B.R."/>
            <person name="Van de Peer Y."/>
            <person name="Grigoriev I.V."/>
        </authorList>
    </citation>
    <scope>NUCLEOTIDE SEQUENCE [LARGE SCALE GENOMIC DNA]</scope>
    <source>
        <strain evidence="3 4">CCAP 1055/1</strain>
    </source>
</reference>
<dbReference type="AlphaFoldDB" id="B7G6T4"/>
<dbReference type="GeneID" id="7203804"/>
<evidence type="ECO:0000256" key="1">
    <source>
        <dbReference type="SAM" id="Phobius"/>
    </source>
</evidence>
<keyword evidence="4" id="KW-1185">Reference proteome</keyword>
<dbReference type="Pfam" id="PF03407">
    <property type="entry name" value="Nucleotid_trans"/>
    <property type="match status" value="1"/>
</dbReference>
<reference evidence="4" key="2">
    <citation type="submission" date="2008-08" db="EMBL/GenBank/DDBJ databases">
        <authorList>
            <consortium name="Diatom Consortium"/>
            <person name="Grigoriev I."/>
            <person name="Grimwood J."/>
            <person name="Kuo A."/>
            <person name="Otillar R.P."/>
            <person name="Salamov A."/>
            <person name="Detter J.C."/>
            <person name="Lindquist E."/>
            <person name="Shapiro H."/>
            <person name="Lucas S."/>
            <person name="Glavina del Rio T."/>
            <person name="Pitluck S."/>
            <person name="Rokhsar D."/>
            <person name="Bowler C."/>
        </authorList>
    </citation>
    <scope>GENOME REANNOTATION</scope>
    <source>
        <strain evidence="4">CCAP 1055/1</strain>
    </source>
</reference>
<keyword evidence="1" id="KW-0472">Membrane</keyword>
<gene>
    <name evidence="3" type="ORF">PHATRDRAFT_48343</name>
</gene>